<sequence length="1851" mass="217032">MEEQKEPDYDQQYKESFTKKIPFPMLKYDVCKLNPAFNNYAYTLATASVHDGTEFTLYTSPQTKMELAPMVEKLKGEDAIAKAEKKLKEQQEQQKLRDERKDEEEDDKAAEDNQDSPVENTEEEKKKTNSNDPTERAIMILNDRRAKERDQKKNEAPKEERKESDLNLQDLAMGKAKSSKLIDENKAKDNALSKENETLKFEKVEVDETFNQNLVNCTKVLTLWEIEIYGYRKIKEIFLFEQVSNQISVSDNGKFLLLWLSDNRTHMIYNAETLELVSKKELTAKTDDGGEVTYFYDSKLSFDGSYLIGGDSYSRYIFDQNLNFVRKVDGRNMYSIWQYSKTQFLGCKNADDTYTKTNLVAIDILTDKEEVIYNFESYISMIYLNQDKTGFCYDKYPKIYYVDLKNKGNECKEIIKEYYSMNAITFSKDYIGVLYMPNWKNMWCAVYKDGKLVWKQVFHKTYVYSYGFKFMEGDEQALILFEQDCGKMIINTFTEEKANSYGIKAIRNITFQYPLILYVWGTRELWVQDLNNKVSIYYFDDSILAMENISKVIAKQSSTIDLGIVLDKHSYVQTTIMRCNTDTNLLEYDKRQINKSEIVPEKIKGFYRITLQNPETKSIENAVMLHQKDSLAILSLESKGIKYEINKKVKKTNVIFMQKTNVIIFWDDKGDKLELMRIPYDPTSAKSIIKVYEADEDIRYCKQTMINGVEYLAIVDEPKYVKILKVEESGSQKFSKVSIYKEYFVDTYFSSSSDVNSIKGYGFCNEMMYSSNGVNILQERGKEKEGRFYSLYYSGYSLEYGNTKFPLCSEDFILFALNSEYDSTYTYQKQYLMLAPPMNSYRIKQREDNTDTNTEFFCHFDDKYIISSNYASKYETYHEMESYDVTIILKVYLLNGEVIQTIKLPQFKKTYRPYFSQSGEYFVIPIETIDEQTEEQKKELVTFRINKTDDYKKSMLSEELRRQESLKSKAIINVEPINRYRVFNHNRDNLIKDDMWTLEQPLFIDNKGNVVYLHVEEKIFQINGINHWDDFQRRLNDKGLTTDDFDIYKFGACTAIIKQEEDILALKFDERGIKSAKLLKHKALDIPDQCDLDNLIVSKNPRYLIILYDLGGAKTVIVWDIERNIEHTNFLGRKDDQFLDYISGKNSILGFLCFDQYIVDLDLGVPIPFMSKNKITEDRLWGQGMRINSSEDVMLGNGMMITPLCYKDIYYYKNKSLDNLDVQKVMYYMNKKSVAFDYIDNYDNLKNVLNIFENNPLYYIMLVLENNEGKSPLQLAIENNSARIIELMLNCLLKLGHFSLSRKIFINFTNLFKMNLRSFEKYLNSCYFVTEQMKSINKLELKGDDETIRDHYPCSILDKEFYKKYNVPDKDGKIMGKENEDKEIKKNQVAPSYDKPSSYIQGDISQSNDMLGDDDNDDKVNVFDEEENTLKRVSIKGIEFDWIFQGDNCHQFLKDLSGSQNINLFGQDIIRDIILFQWKYFKEVIILKLFIPYIIYFVLFCLYTTWLLEKQHLESDDSGSYHLTSYAFGAIILLFNIFWAYVEIRQILFHGLDYITSFWNMLDLFSVIMNTTVVIMDFADASFEDTNRVAAISVLVLYFKLFYFLRIFFATAYLVRMIIEIMIDMKFFVGVLMIATIAFANAFYILGRNSEEDNLAGDNFIDAFIFSYKMGLGDFITDDFGTRDEEFLWIFFLLDTLIILIVLLNLVIAIMGDTFDRVQETQENSMLQELSNMIRENEFLFSRSRAFRKAKYIVVIEPEKAEGGGNVSWEGKLNQLKTFIEESSEKHISHLKKLQDEVETIATMVLDDKMKPTEDRINHKLSACDTKIDTIRKGIEKLYERIDELENEKKS</sequence>
<dbReference type="InterPro" id="IPR024862">
    <property type="entry name" value="TRPV"/>
</dbReference>
<feature type="region of interest" description="Disordered" evidence="6">
    <location>
        <begin position="85"/>
        <end position="169"/>
    </location>
</feature>
<dbReference type="GO" id="GO:0005216">
    <property type="term" value="F:monoatomic ion channel activity"/>
    <property type="evidence" value="ECO:0007669"/>
    <property type="project" value="InterPro"/>
</dbReference>
<evidence type="ECO:0000256" key="3">
    <source>
        <dbReference type="ARBA" id="ARBA00022737"/>
    </source>
</evidence>
<evidence type="ECO:0000256" key="6">
    <source>
        <dbReference type="SAM" id="MobiDB-lite"/>
    </source>
</evidence>
<name>A0AAD1XYK2_EUPCR</name>
<accession>A0AAD1XYK2</accession>
<keyword evidence="10" id="KW-1185">Reference proteome</keyword>
<feature type="transmembrane region" description="Helical" evidence="7">
    <location>
        <begin position="1687"/>
        <end position="1710"/>
    </location>
</feature>
<feature type="compositionally biased region" description="Basic and acidic residues" evidence="6">
    <location>
        <begin position="85"/>
        <end position="100"/>
    </location>
</feature>
<dbReference type="EMBL" id="CAMPGE010023518">
    <property type="protein sequence ID" value="CAI2381450.1"/>
    <property type="molecule type" value="Genomic_DNA"/>
</dbReference>
<keyword evidence="5 7" id="KW-0472">Membrane</keyword>
<feature type="transmembrane region" description="Helical" evidence="7">
    <location>
        <begin position="1588"/>
        <end position="1615"/>
    </location>
</feature>
<comment type="caution">
    <text evidence="9">The sequence shown here is derived from an EMBL/GenBank/DDBJ whole genome shotgun (WGS) entry which is preliminary data.</text>
</comment>
<feature type="transmembrane region" description="Helical" evidence="7">
    <location>
        <begin position="1554"/>
        <end position="1576"/>
    </location>
</feature>
<evidence type="ECO:0000259" key="8">
    <source>
        <dbReference type="Pfam" id="PF00520"/>
    </source>
</evidence>
<feature type="domain" description="Ion transport" evidence="8">
    <location>
        <begin position="1495"/>
        <end position="1722"/>
    </location>
</feature>
<feature type="transmembrane region" description="Helical" evidence="7">
    <location>
        <begin position="1627"/>
        <end position="1646"/>
    </location>
</feature>
<dbReference type="PANTHER" id="PTHR10582:SF2">
    <property type="entry name" value="INACTIVE"/>
    <property type="match status" value="1"/>
</dbReference>
<evidence type="ECO:0000256" key="4">
    <source>
        <dbReference type="ARBA" id="ARBA00022989"/>
    </source>
</evidence>
<feature type="compositionally biased region" description="Basic and acidic residues" evidence="6">
    <location>
        <begin position="142"/>
        <end position="165"/>
    </location>
</feature>
<keyword evidence="3" id="KW-0677">Repeat</keyword>
<keyword evidence="2 7" id="KW-0812">Transmembrane</keyword>
<reference evidence="9" key="1">
    <citation type="submission" date="2023-07" db="EMBL/GenBank/DDBJ databases">
        <authorList>
            <consortium name="AG Swart"/>
            <person name="Singh M."/>
            <person name="Singh A."/>
            <person name="Seah K."/>
            <person name="Emmerich C."/>
        </authorList>
    </citation>
    <scope>NUCLEOTIDE SEQUENCE</scope>
    <source>
        <strain evidence="9">DP1</strain>
    </source>
</reference>
<evidence type="ECO:0000256" key="7">
    <source>
        <dbReference type="SAM" id="Phobius"/>
    </source>
</evidence>
<evidence type="ECO:0000256" key="1">
    <source>
        <dbReference type="ARBA" id="ARBA00004141"/>
    </source>
</evidence>
<dbReference type="PANTHER" id="PTHR10582">
    <property type="entry name" value="TRANSIENT RECEPTOR POTENTIAL ION CHANNEL PROTEIN"/>
    <property type="match status" value="1"/>
</dbReference>
<dbReference type="InterPro" id="IPR005821">
    <property type="entry name" value="Ion_trans_dom"/>
</dbReference>
<comment type="subcellular location">
    <subcellularLocation>
        <location evidence="1">Membrane</location>
        <topology evidence="1">Multi-pass membrane protein</topology>
    </subcellularLocation>
</comment>
<gene>
    <name evidence="9" type="ORF">ECRASSUSDP1_LOCUS22906</name>
</gene>
<dbReference type="Proteomes" id="UP001295684">
    <property type="component" value="Unassembled WGS sequence"/>
</dbReference>
<proteinExistence type="predicted"/>
<protein>
    <recommendedName>
        <fullName evidence="8">Ion transport domain-containing protein</fullName>
    </recommendedName>
</protein>
<evidence type="ECO:0000256" key="2">
    <source>
        <dbReference type="ARBA" id="ARBA00022692"/>
    </source>
</evidence>
<feature type="transmembrane region" description="Helical" evidence="7">
    <location>
        <begin position="1485"/>
        <end position="1508"/>
    </location>
</feature>
<organism evidence="9 10">
    <name type="scientific">Euplotes crassus</name>
    <dbReference type="NCBI Taxonomy" id="5936"/>
    <lineage>
        <taxon>Eukaryota</taxon>
        <taxon>Sar</taxon>
        <taxon>Alveolata</taxon>
        <taxon>Ciliophora</taxon>
        <taxon>Intramacronucleata</taxon>
        <taxon>Spirotrichea</taxon>
        <taxon>Hypotrichia</taxon>
        <taxon>Euplotida</taxon>
        <taxon>Euplotidae</taxon>
        <taxon>Moneuplotes</taxon>
    </lineage>
</organism>
<evidence type="ECO:0000256" key="5">
    <source>
        <dbReference type="ARBA" id="ARBA00023136"/>
    </source>
</evidence>
<keyword evidence="4 7" id="KW-1133">Transmembrane helix</keyword>
<evidence type="ECO:0000313" key="9">
    <source>
        <dbReference type="EMBL" id="CAI2381450.1"/>
    </source>
</evidence>
<feature type="compositionally biased region" description="Acidic residues" evidence="6">
    <location>
        <begin position="101"/>
        <end position="114"/>
    </location>
</feature>
<evidence type="ECO:0000313" key="10">
    <source>
        <dbReference type="Proteomes" id="UP001295684"/>
    </source>
</evidence>
<dbReference type="SUPFAM" id="SSF82171">
    <property type="entry name" value="DPP6 N-terminal domain-like"/>
    <property type="match status" value="1"/>
</dbReference>
<dbReference type="GO" id="GO:0098703">
    <property type="term" value="P:calcium ion import across plasma membrane"/>
    <property type="evidence" value="ECO:0007669"/>
    <property type="project" value="TreeGrafter"/>
</dbReference>
<feature type="compositionally biased region" description="Basic and acidic residues" evidence="6">
    <location>
        <begin position="123"/>
        <end position="135"/>
    </location>
</feature>
<dbReference type="GO" id="GO:0005886">
    <property type="term" value="C:plasma membrane"/>
    <property type="evidence" value="ECO:0007669"/>
    <property type="project" value="TreeGrafter"/>
</dbReference>
<dbReference type="Pfam" id="PF00520">
    <property type="entry name" value="Ion_trans"/>
    <property type="match status" value="1"/>
</dbReference>
<feature type="transmembrane region" description="Helical" evidence="7">
    <location>
        <begin position="1520"/>
        <end position="1542"/>
    </location>
</feature>